<dbReference type="RefSeq" id="WP_283210986.1">
    <property type="nucleotide sequence ID" value="NZ_JASGBI010000001.1"/>
</dbReference>
<evidence type="ECO:0000313" key="4">
    <source>
        <dbReference type="Proteomes" id="UP001321580"/>
    </source>
</evidence>
<evidence type="ECO:0000313" key="3">
    <source>
        <dbReference type="EMBL" id="MDI9237467.1"/>
    </source>
</evidence>
<dbReference type="Gene3D" id="2.60.40.3140">
    <property type="match status" value="1"/>
</dbReference>
<evidence type="ECO:0000259" key="2">
    <source>
        <dbReference type="Pfam" id="PF12969"/>
    </source>
</evidence>
<dbReference type="EMBL" id="JASGBI010000001">
    <property type="protein sequence ID" value="MDI9237467.1"/>
    <property type="molecule type" value="Genomic_DNA"/>
</dbReference>
<sequence length="678" mass="76234">MRVWWGLLALALAGGAWAADTQHVRGEYRFSVGGEPAFVERTEIAAQWDPAAPGASDAPWRFWLYDLQIDNRRGQDAYYVDYVFEPKSATLLGEAGRYQISFNPEYQQLKIHRVELRRGGRWLSRLAPERISLARRETDFEQDLADGQVTALIVLDDVRVDDVVRVSYTITGTNPVLAGNTATAMPMGWRSPTLDMRFRSIFDAGTDVAVHSEGKAPQPQVRSFADRVEATARVHAVPAYVDESDYPRWYRSYPHVQAAARRSWADVVAWALPLYPKVDALPPDLEAQIARWHKLGSDEQRLKAALRAVQEQVRYFGVEMGDNTHRPTPPAETWTRRYGDCKDKAYLLSTVLARMGIRAEPALVSADRGQAVAQYLPAASLFDHVIVRASVDNATVWVDPTLTSEGGNPSESDQSAYGHALPIAAGITALQPIARPRNAHNSVTVEELYRPAADGRAALLEVRTLYEGDSANYSRRMMARERLEDVARRYADFYRQRFGEVEVQQPPRVQDDLDSNRLTMLESYRLLAPFESEGGGRALEVMAESLSRATSLPTTVERTGPLYLGEPKQYSHRIQVALPPQWRPVFGNEDERFASPGFDYRRGVRVDGARVDVVYDMKVLQPELTAEQVSAHVQQMRKVRDSLSAKLRFQVPTQLQRDDREARLKALLRGVIDEGSTP</sequence>
<accession>A0ABT6XBI5</accession>
<name>A0ABT6XBI5_9GAMM</name>
<feature type="domain" description="DUF3857" evidence="2">
    <location>
        <begin position="74"/>
        <end position="240"/>
    </location>
</feature>
<keyword evidence="1" id="KW-0732">Signal</keyword>
<dbReference type="InterPro" id="IPR038765">
    <property type="entry name" value="Papain-like_cys_pep_sf"/>
</dbReference>
<dbReference type="SUPFAM" id="SSF54001">
    <property type="entry name" value="Cysteine proteinases"/>
    <property type="match status" value="1"/>
</dbReference>
<dbReference type="Pfam" id="PF12969">
    <property type="entry name" value="DUF3857"/>
    <property type="match status" value="1"/>
</dbReference>
<keyword evidence="4" id="KW-1185">Reference proteome</keyword>
<protein>
    <submittedName>
        <fullName evidence="3">DUF3857 domain-containing transglutaminase family protein</fullName>
    </submittedName>
</protein>
<gene>
    <name evidence="3" type="ORF">QLQ15_00890</name>
</gene>
<dbReference type="Proteomes" id="UP001321580">
    <property type="component" value="Unassembled WGS sequence"/>
</dbReference>
<dbReference type="InterPro" id="IPR024618">
    <property type="entry name" value="DUF3857"/>
</dbReference>
<evidence type="ECO:0000256" key="1">
    <source>
        <dbReference type="SAM" id="SignalP"/>
    </source>
</evidence>
<feature type="chain" id="PRO_5045408154" evidence="1">
    <location>
        <begin position="19"/>
        <end position="678"/>
    </location>
</feature>
<organism evidence="3 4">
    <name type="scientific">Lysobacter stagni</name>
    <dbReference type="NCBI Taxonomy" id="3045172"/>
    <lineage>
        <taxon>Bacteria</taxon>
        <taxon>Pseudomonadati</taxon>
        <taxon>Pseudomonadota</taxon>
        <taxon>Gammaproteobacteria</taxon>
        <taxon>Lysobacterales</taxon>
        <taxon>Lysobacteraceae</taxon>
        <taxon>Lysobacter</taxon>
    </lineage>
</organism>
<reference evidence="3 4" key="1">
    <citation type="submission" date="2023-05" db="EMBL/GenBank/DDBJ databases">
        <title>Lysobacter sp. strain LF1 Genome sequencing and assembly.</title>
        <authorList>
            <person name="Jung Y."/>
        </authorList>
    </citation>
    <scope>NUCLEOTIDE SEQUENCE [LARGE SCALE GENOMIC DNA]</scope>
    <source>
        <strain evidence="3 4">LF1</strain>
    </source>
</reference>
<comment type="caution">
    <text evidence="3">The sequence shown here is derived from an EMBL/GenBank/DDBJ whole genome shotgun (WGS) entry which is preliminary data.</text>
</comment>
<proteinExistence type="predicted"/>
<dbReference type="Gene3D" id="3.10.620.30">
    <property type="match status" value="1"/>
</dbReference>
<feature type="signal peptide" evidence="1">
    <location>
        <begin position="1"/>
        <end position="18"/>
    </location>
</feature>